<keyword evidence="6" id="KW-0769">Symport</keyword>
<name>A0A4Q7V3M5_PSEST</name>
<evidence type="ECO:0000313" key="13">
    <source>
        <dbReference type="EMBL" id="RZT89006.1"/>
    </source>
</evidence>
<dbReference type="PROSITE" id="PS50850">
    <property type="entry name" value="MFS"/>
    <property type="match status" value="1"/>
</dbReference>
<feature type="transmembrane region" description="Helical" evidence="11">
    <location>
        <begin position="155"/>
        <end position="178"/>
    </location>
</feature>
<evidence type="ECO:0000256" key="3">
    <source>
        <dbReference type="ARBA" id="ARBA00022448"/>
    </source>
</evidence>
<feature type="transmembrane region" description="Helical" evidence="11">
    <location>
        <begin position="277"/>
        <end position="297"/>
    </location>
</feature>
<keyword evidence="5 11" id="KW-0812">Transmembrane</keyword>
<organism evidence="13 14">
    <name type="scientific">Pseudonocardia sediminis</name>
    <dbReference type="NCBI Taxonomy" id="1397368"/>
    <lineage>
        <taxon>Bacteria</taxon>
        <taxon>Bacillati</taxon>
        <taxon>Actinomycetota</taxon>
        <taxon>Actinomycetes</taxon>
        <taxon>Pseudonocardiales</taxon>
        <taxon>Pseudonocardiaceae</taxon>
        <taxon>Pseudonocardia</taxon>
    </lineage>
</organism>
<dbReference type="RefSeq" id="WP_130293231.1">
    <property type="nucleotide sequence ID" value="NZ_SHKL01000001.1"/>
</dbReference>
<evidence type="ECO:0000256" key="4">
    <source>
        <dbReference type="ARBA" id="ARBA00022475"/>
    </source>
</evidence>
<feature type="transmembrane region" description="Helical" evidence="11">
    <location>
        <begin position="89"/>
        <end position="107"/>
    </location>
</feature>
<feature type="domain" description="Major facilitator superfamily (MFS) profile" evidence="12">
    <location>
        <begin position="16"/>
        <end position="433"/>
    </location>
</feature>
<evidence type="ECO:0000313" key="14">
    <source>
        <dbReference type="Proteomes" id="UP000291591"/>
    </source>
</evidence>
<comment type="subcellular location">
    <subcellularLocation>
        <location evidence="1">Cell membrane</location>
        <topology evidence="1">Multi-pass membrane protein</topology>
    </subcellularLocation>
</comment>
<feature type="transmembrane region" description="Helical" evidence="11">
    <location>
        <begin position="53"/>
        <end position="77"/>
    </location>
</feature>
<feature type="transmembrane region" description="Helical" evidence="11">
    <location>
        <begin position="335"/>
        <end position="360"/>
    </location>
</feature>
<feature type="transmembrane region" description="Helical" evidence="11">
    <location>
        <begin position="113"/>
        <end position="134"/>
    </location>
</feature>
<evidence type="ECO:0000256" key="10">
    <source>
        <dbReference type="ARBA" id="ARBA00039918"/>
    </source>
</evidence>
<evidence type="ECO:0000256" key="2">
    <source>
        <dbReference type="ARBA" id="ARBA00008240"/>
    </source>
</evidence>
<dbReference type="Pfam" id="PF07690">
    <property type="entry name" value="MFS_1"/>
    <property type="match status" value="1"/>
</dbReference>
<evidence type="ECO:0000256" key="11">
    <source>
        <dbReference type="SAM" id="Phobius"/>
    </source>
</evidence>
<dbReference type="InterPro" id="IPR005829">
    <property type="entry name" value="Sugar_transporter_CS"/>
</dbReference>
<dbReference type="OrthoDB" id="8953821at2"/>
<dbReference type="InterPro" id="IPR011701">
    <property type="entry name" value="MFS"/>
</dbReference>
<dbReference type="Proteomes" id="UP000291591">
    <property type="component" value="Unassembled WGS sequence"/>
</dbReference>
<dbReference type="EMBL" id="SHKL01000001">
    <property type="protein sequence ID" value="RZT89006.1"/>
    <property type="molecule type" value="Genomic_DNA"/>
</dbReference>
<sequence length="443" mass="46516">MGDQPTSRDRTTPRAVAPGVVIGSALEWFDFYLYASMAALVFGRVFFPSVDGAAGTLASFATFAVGFLARPIGGVVFGHLGDRIGRKATMSLTFSVMGVSTGLIGLLPSYDAIGIAAPILLVVFRILQGAGAGAEWTTATVLAYEHAKAGRKGRAGSLSALGVNIGLLASSLCVAALTSMDQAALDSWGWRIPFLASFVLLGLGIYVRSRVPETPEFEKVEHVTQRRSTVEALRAMLRSDWRGVAVVLVVTLGYNGATYTYKTFSLTYLQEFRDVPASIGAFGVTLASAAAIVAVPIAGRLCDLVDAKWIILGGGAGMVAMAFPFFTLLDTGANGYIWLALILTTGLIMPFTLAACGSFWSRQIAPDVRSLGFAVGREFGGAFAGGLVPLLALTLVTVSDTSSTWGVSLLFVLCGVFVVGGVAMDQTRQVRERAVAEPVAGRT</sequence>
<feature type="transmembrane region" description="Helical" evidence="11">
    <location>
        <begin position="241"/>
        <end position="257"/>
    </location>
</feature>
<evidence type="ECO:0000256" key="6">
    <source>
        <dbReference type="ARBA" id="ARBA00022847"/>
    </source>
</evidence>
<accession>A0A4Q7V3M5</accession>
<keyword evidence="14" id="KW-1185">Reference proteome</keyword>
<comment type="function">
    <text evidence="9">May be a proton symporter involved in the uptake of osmolytes such as proline and glycine betaine.</text>
</comment>
<evidence type="ECO:0000256" key="9">
    <source>
        <dbReference type="ARBA" id="ARBA00037295"/>
    </source>
</evidence>
<dbReference type="InterPro" id="IPR020846">
    <property type="entry name" value="MFS_dom"/>
</dbReference>
<reference evidence="13 14" key="1">
    <citation type="submission" date="2019-02" db="EMBL/GenBank/DDBJ databases">
        <title>Sequencing the genomes of 1000 actinobacteria strains.</title>
        <authorList>
            <person name="Klenk H.-P."/>
        </authorList>
    </citation>
    <scope>NUCLEOTIDE SEQUENCE [LARGE SCALE GENOMIC DNA]</scope>
    <source>
        <strain evidence="13 14">DSM 45779</strain>
    </source>
</reference>
<evidence type="ECO:0000259" key="12">
    <source>
        <dbReference type="PROSITE" id="PS50850"/>
    </source>
</evidence>
<comment type="similarity">
    <text evidence="2">Belongs to the major facilitator superfamily. Metabolite:H+ Symporter (MHS) family (TC 2.A.1.6) family.</text>
</comment>
<dbReference type="PANTHER" id="PTHR43045:SF1">
    <property type="entry name" value="SHIKIMATE TRANSPORTER"/>
    <property type="match status" value="1"/>
</dbReference>
<dbReference type="PANTHER" id="PTHR43045">
    <property type="entry name" value="SHIKIMATE TRANSPORTER"/>
    <property type="match status" value="1"/>
</dbReference>
<dbReference type="GO" id="GO:0015293">
    <property type="term" value="F:symporter activity"/>
    <property type="evidence" value="ECO:0007669"/>
    <property type="project" value="UniProtKB-KW"/>
</dbReference>
<feature type="transmembrane region" description="Helical" evidence="11">
    <location>
        <begin position="31"/>
        <end position="47"/>
    </location>
</feature>
<dbReference type="Gene3D" id="1.20.1250.20">
    <property type="entry name" value="MFS general substrate transporter like domains"/>
    <property type="match status" value="2"/>
</dbReference>
<protein>
    <recommendedName>
        <fullName evidence="10">Putative proline/betaine transporter</fullName>
    </recommendedName>
</protein>
<feature type="transmembrane region" description="Helical" evidence="11">
    <location>
        <begin position="190"/>
        <end position="207"/>
    </location>
</feature>
<dbReference type="SUPFAM" id="SSF103473">
    <property type="entry name" value="MFS general substrate transporter"/>
    <property type="match status" value="1"/>
</dbReference>
<feature type="transmembrane region" description="Helical" evidence="11">
    <location>
        <begin position="381"/>
        <end position="399"/>
    </location>
</feature>
<proteinExistence type="inferred from homology"/>
<dbReference type="PROSITE" id="PS00217">
    <property type="entry name" value="SUGAR_TRANSPORT_2"/>
    <property type="match status" value="1"/>
</dbReference>
<keyword evidence="8 11" id="KW-0472">Membrane</keyword>
<evidence type="ECO:0000256" key="7">
    <source>
        <dbReference type="ARBA" id="ARBA00022989"/>
    </source>
</evidence>
<evidence type="ECO:0000256" key="8">
    <source>
        <dbReference type="ARBA" id="ARBA00023136"/>
    </source>
</evidence>
<keyword evidence="3" id="KW-0813">Transport</keyword>
<dbReference type="InterPro" id="IPR036259">
    <property type="entry name" value="MFS_trans_sf"/>
</dbReference>
<feature type="transmembrane region" description="Helical" evidence="11">
    <location>
        <begin position="405"/>
        <end position="424"/>
    </location>
</feature>
<gene>
    <name evidence="13" type="ORF">EV383_5960</name>
</gene>
<feature type="transmembrane region" description="Helical" evidence="11">
    <location>
        <begin position="309"/>
        <end position="329"/>
    </location>
</feature>
<keyword evidence="4" id="KW-1003">Cell membrane</keyword>
<keyword evidence="7 11" id="KW-1133">Transmembrane helix</keyword>
<dbReference type="AlphaFoldDB" id="A0A4Q7V3M5"/>
<comment type="caution">
    <text evidence="13">The sequence shown here is derived from an EMBL/GenBank/DDBJ whole genome shotgun (WGS) entry which is preliminary data.</text>
</comment>
<dbReference type="FunFam" id="1.20.1250.20:FF:000001">
    <property type="entry name" value="Dicarboxylate MFS transporter"/>
    <property type="match status" value="1"/>
</dbReference>
<dbReference type="GO" id="GO:0005886">
    <property type="term" value="C:plasma membrane"/>
    <property type="evidence" value="ECO:0007669"/>
    <property type="project" value="UniProtKB-SubCell"/>
</dbReference>
<evidence type="ECO:0000256" key="1">
    <source>
        <dbReference type="ARBA" id="ARBA00004651"/>
    </source>
</evidence>
<evidence type="ECO:0000256" key="5">
    <source>
        <dbReference type="ARBA" id="ARBA00022692"/>
    </source>
</evidence>